<accession>A0A2A3E586</accession>
<feature type="compositionally biased region" description="Basic and acidic residues" evidence="1">
    <location>
        <begin position="659"/>
        <end position="672"/>
    </location>
</feature>
<feature type="compositionally biased region" description="Basic and acidic residues" evidence="1">
    <location>
        <begin position="246"/>
        <end position="278"/>
    </location>
</feature>
<proteinExistence type="predicted"/>
<dbReference type="Proteomes" id="UP000242457">
    <property type="component" value="Unassembled WGS sequence"/>
</dbReference>
<feature type="compositionally biased region" description="Polar residues" evidence="1">
    <location>
        <begin position="876"/>
        <end position="891"/>
    </location>
</feature>
<feature type="region of interest" description="Disordered" evidence="1">
    <location>
        <begin position="239"/>
        <end position="330"/>
    </location>
</feature>
<feature type="region of interest" description="Disordered" evidence="1">
    <location>
        <begin position="871"/>
        <end position="891"/>
    </location>
</feature>
<sequence length="891" mass="100103">MGQAWCKEKTSKAQDSKSPLDRVFVRCAHRVSVTTVFLFFQIESESRFVRIVKNVDKNRRSEIGYAGSPPREVLTRGRSIDSVDRPFHPSDWVDVNLEVPSTPRAASVLTNLTVDTNLYPATTPTSSCKLAIYRSNLKDATPIPPPRRRKRNKGRPLPPKPDEVSAENSSNGLDRAETGNEPLYSSVRSPKSSGDEQEAEEKTRSILGLQVNGTGRVISSDVVSGRRCYESGVAQQQYERFANGRTSRDSSTPKREEKRKWRQGEKRAEDRSRKEERWSGNARYKHLSTVSLPNYDELDTRRHRSRETELQQDEFESRPRRPVRSSTVSLPPESFLSPFSEVRNHFPISSLRIVPSKTPNLTTTLTTICSNFAQKTSVRLEDYVPRSDNLSPYQVIEKLSRANGMVKEYEYVKYDSRRGEEHWELSDIGYSEIQDKSWDEDAEKEDAVDFSIGREDGRRSPPSMNGHVSESPVYLEKPEAFGKTASPPVADQPELAQVDPNRSVERLSMVLVPGIKSHARYYDPPSTANCCKIIGESSRFKEPFFLDEAKHRSVLDTIGGSTSEEGRLESDRFGQSRSASHRADPEPTELTSSTALIRTISEESLPREMLEQQEPDDFFDEKLAKDARNNMKKRLDDWETSGTPPPSPEPRIKPSTALDPDHSTLFKILKEEAAEESNVSSMTPSLTELEAALSDMLEKEEPQEQVPKILEPVIEELSNNDRNGEAARRQLAAEGERKVAGRKVSFCSWEESIAESRRSEAGPSANLDSVLVSAEETEAFPIDIPPKKPNRSNKSSEEDFSDLVPTPPRRKNKSGPLLGVARREPETAQNGSTTLSRENAPTRTETVTICPALPTYNYHTRTRSMLPILPIPISKNGKTGTPTHSFNDSHS</sequence>
<evidence type="ECO:0000256" key="1">
    <source>
        <dbReference type="SAM" id="MobiDB-lite"/>
    </source>
</evidence>
<feature type="compositionally biased region" description="Basic and acidic residues" evidence="1">
    <location>
        <begin position="620"/>
        <end position="637"/>
    </location>
</feature>
<feature type="region of interest" description="Disordered" evidence="1">
    <location>
        <begin position="556"/>
        <end position="843"/>
    </location>
</feature>
<protein>
    <submittedName>
        <fullName evidence="2">Uncharacterized protein</fullName>
    </submittedName>
</protein>
<feature type="compositionally biased region" description="Polar residues" evidence="1">
    <location>
        <begin position="677"/>
        <end position="686"/>
    </location>
</feature>
<organism evidence="2 3">
    <name type="scientific">Apis cerana cerana</name>
    <name type="common">Oriental honeybee</name>
    <dbReference type="NCBI Taxonomy" id="94128"/>
    <lineage>
        <taxon>Eukaryota</taxon>
        <taxon>Metazoa</taxon>
        <taxon>Ecdysozoa</taxon>
        <taxon>Arthropoda</taxon>
        <taxon>Hexapoda</taxon>
        <taxon>Insecta</taxon>
        <taxon>Pterygota</taxon>
        <taxon>Neoptera</taxon>
        <taxon>Endopterygota</taxon>
        <taxon>Hymenoptera</taxon>
        <taxon>Apocrita</taxon>
        <taxon>Aculeata</taxon>
        <taxon>Apoidea</taxon>
        <taxon>Anthophila</taxon>
        <taxon>Apidae</taxon>
        <taxon>Apis</taxon>
    </lineage>
</organism>
<gene>
    <name evidence="2" type="ORF">APICC_04482</name>
</gene>
<dbReference type="AlphaFoldDB" id="A0A2A3E586"/>
<feature type="compositionally biased region" description="Polar residues" evidence="1">
    <location>
        <begin position="827"/>
        <end position="843"/>
    </location>
</feature>
<name>A0A2A3E586_APICC</name>
<reference evidence="2 3" key="1">
    <citation type="submission" date="2014-07" db="EMBL/GenBank/DDBJ databases">
        <title>Genomic and transcriptomic analysis on Apis cerana provide comprehensive insights into honey bee biology.</title>
        <authorList>
            <person name="Diao Q."/>
            <person name="Sun L."/>
            <person name="Zheng H."/>
            <person name="Zheng H."/>
            <person name="Xu S."/>
            <person name="Wang S."/>
            <person name="Zeng Z."/>
            <person name="Hu F."/>
            <person name="Su S."/>
            <person name="Wu J."/>
        </authorList>
    </citation>
    <scope>NUCLEOTIDE SEQUENCE [LARGE SCALE GENOMIC DNA]</scope>
    <source>
        <tissue evidence="2">Pupae without intestine</tissue>
    </source>
</reference>
<feature type="compositionally biased region" description="Basic and acidic residues" evidence="1">
    <location>
        <begin position="600"/>
        <end position="610"/>
    </location>
</feature>
<feature type="region of interest" description="Disordered" evidence="1">
    <location>
        <begin position="138"/>
        <end position="207"/>
    </location>
</feature>
<evidence type="ECO:0000313" key="2">
    <source>
        <dbReference type="EMBL" id="PBC26654.1"/>
    </source>
</evidence>
<dbReference type="OrthoDB" id="7701454at2759"/>
<keyword evidence="3" id="KW-1185">Reference proteome</keyword>
<dbReference type="EMBL" id="KZ288377">
    <property type="protein sequence ID" value="PBC26654.1"/>
    <property type="molecule type" value="Genomic_DNA"/>
</dbReference>
<feature type="compositionally biased region" description="Basic and acidic residues" evidence="1">
    <location>
        <begin position="564"/>
        <end position="574"/>
    </location>
</feature>
<evidence type="ECO:0000313" key="3">
    <source>
        <dbReference type="Proteomes" id="UP000242457"/>
    </source>
</evidence>